<comment type="caution">
    <text evidence="4">The sequence shown here is derived from an EMBL/GenBank/DDBJ whole genome shotgun (WGS) entry which is preliminary data.</text>
</comment>
<dbReference type="Gene3D" id="1.10.405.10">
    <property type="entry name" value="Guanine Nucleotide Dissociation Inhibitor, domain 1"/>
    <property type="match status" value="1"/>
</dbReference>
<name>A0A059J5Q4_TRIIM</name>
<dbReference type="InterPro" id="IPR018203">
    <property type="entry name" value="GDP_dissociation_inhibitor"/>
</dbReference>
<dbReference type="PIRSF" id="PIRSF037514">
    <property type="entry name" value="Rab_ger_ger_transf_A_fun"/>
    <property type="match status" value="1"/>
</dbReference>
<dbReference type="SUPFAM" id="SSF51905">
    <property type="entry name" value="FAD/NAD(P)-binding domain"/>
    <property type="match status" value="1"/>
</dbReference>
<dbReference type="Gene3D" id="3.50.50.60">
    <property type="entry name" value="FAD/NAD(P)-binding domain"/>
    <property type="match status" value="1"/>
</dbReference>
<dbReference type="PANTHER" id="PTHR11787:SF4">
    <property type="entry name" value="CHM, RAB ESCORT PROTEIN 1"/>
    <property type="match status" value="1"/>
</dbReference>
<reference evidence="4 5" key="1">
    <citation type="submission" date="2014-02" db="EMBL/GenBank/DDBJ databases">
        <title>The Genome Sequence of Trichophyton interdigitale MR816.</title>
        <authorList>
            <consortium name="The Broad Institute Genomics Platform"/>
            <person name="Cuomo C.A."/>
            <person name="White T.C."/>
            <person name="Graser Y."/>
            <person name="Martinez-Rossi N."/>
            <person name="Heitman J."/>
            <person name="Young S.K."/>
            <person name="Zeng Q."/>
            <person name="Gargeya S."/>
            <person name="Abouelleil A."/>
            <person name="Alvarado L."/>
            <person name="Chapman S.B."/>
            <person name="Gainer-Dewar J."/>
            <person name="Goldberg J."/>
            <person name="Griggs A."/>
            <person name="Gujja S."/>
            <person name="Hansen M."/>
            <person name="Howarth C."/>
            <person name="Imamovic A."/>
            <person name="Larimer J."/>
            <person name="Martinez D."/>
            <person name="Murphy C."/>
            <person name="Pearson M.D."/>
            <person name="Persinoti G."/>
            <person name="Poon T."/>
            <person name="Priest M."/>
            <person name="Roberts A.D."/>
            <person name="Saif S."/>
            <person name="Shea T.D."/>
            <person name="Sykes S.N."/>
            <person name="Wortman J."/>
            <person name="Nusbaum C."/>
            <person name="Birren B."/>
        </authorList>
    </citation>
    <scope>NUCLEOTIDE SEQUENCE [LARGE SCALE GENOMIC DNA]</scope>
    <source>
        <strain evidence="4 5">MR816</strain>
    </source>
</reference>
<gene>
    <name evidence="4" type="ORF">H109_05278</name>
</gene>
<dbReference type="GO" id="GO:0005634">
    <property type="term" value="C:nucleus"/>
    <property type="evidence" value="ECO:0007669"/>
    <property type="project" value="TreeGrafter"/>
</dbReference>
<sequence length="521" mass="57684">MLDLNTLDGSTWDVVISGTGLPQAFLALALSRSGKKILHIDKNDYYGGSEAAFSLQEAEEWVKRVNDVHNSMPFESASISRPAVSDGEDDELSFSRAYTLSLSPQLLFSKSRFLPSLVSSRVYRQLEFQAVGSWWIYQHSTGSEANSQPAGLQRVPSSREDVFTDETMSMKSKRSLMKLLRQLMQQENDQESEAESEVDQNMQFQDLLETKYRIPSDLFDPLLSLSLSLKSMDTTHSMNAIPNIKRHISSIGVFGPGFGAVLAKWGGGAEFSQAACRACAVGGGIYALGREIKKVDGITEGNESEKLNIYLTDNESVRSRYVVGSGWDLPEQIQRERAHPYSRITRSIMVVNSPLEILFPQTSENGPVPAGAVVTFPSRNSDPPTYLLVHSSDTGECPANQCIIYGYVLLPAEKGKVVLETAVDNFLKSVDSKAKVIWGAHFTQLGCLEREMVVAENLKGSHDNVFSFPAPALDLAFDDGLIDQVKQVWKVIMGDEADENTFLKFDDREGMIDEEEANETM</sequence>
<evidence type="ECO:0000256" key="3">
    <source>
        <dbReference type="SAM" id="Coils"/>
    </source>
</evidence>
<evidence type="ECO:0000313" key="4">
    <source>
        <dbReference type="EMBL" id="KDB22822.1"/>
    </source>
</evidence>
<feature type="coiled-coil region" evidence="3">
    <location>
        <begin position="173"/>
        <end position="200"/>
    </location>
</feature>
<proteinExistence type="inferred from homology"/>
<evidence type="ECO:0000313" key="5">
    <source>
        <dbReference type="Proteomes" id="UP000024533"/>
    </source>
</evidence>
<dbReference type="AlphaFoldDB" id="A0A059J5Q4"/>
<dbReference type="GO" id="GO:0005968">
    <property type="term" value="C:Rab-protein geranylgeranyltransferase complex"/>
    <property type="evidence" value="ECO:0007669"/>
    <property type="project" value="TreeGrafter"/>
</dbReference>
<dbReference type="EMBL" id="AOKY01000335">
    <property type="protein sequence ID" value="KDB22822.1"/>
    <property type="molecule type" value="Genomic_DNA"/>
</dbReference>
<dbReference type="GO" id="GO:0016192">
    <property type="term" value="P:vesicle-mediated transport"/>
    <property type="evidence" value="ECO:0007669"/>
    <property type="project" value="TreeGrafter"/>
</dbReference>
<dbReference type="Proteomes" id="UP000024533">
    <property type="component" value="Unassembled WGS sequence"/>
</dbReference>
<dbReference type="PRINTS" id="PR00891">
    <property type="entry name" value="RABGDIREP"/>
</dbReference>
<dbReference type="Gene3D" id="3.30.519.10">
    <property type="entry name" value="Guanine Nucleotide Dissociation Inhibitor, domain 2"/>
    <property type="match status" value="1"/>
</dbReference>
<dbReference type="STRING" id="1215338.A0A059J5Q4"/>
<accession>A0A059J5Q4</accession>
<protein>
    <recommendedName>
        <fullName evidence="2">Rab proteins geranylgeranyltransferase</fullName>
    </recommendedName>
</protein>
<dbReference type="OrthoDB" id="1923006at2759"/>
<dbReference type="GO" id="GO:0005829">
    <property type="term" value="C:cytosol"/>
    <property type="evidence" value="ECO:0007669"/>
    <property type="project" value="TreeGrafter"/>
</dbReference>
<keyword evidence="5" id="KW-1185">Reference proteome</keyword>
<dbReference type="InterPro" id="IPR036188">
    <property type="entry name" value="FAD/NAD-bd_sf"/>
</dbReference>
<comment type="similarity">
    <text evidence="1 2">Belongs to the Rab GDI family.</text>
</comment>
<keyword evidence="3" id="KW-0175">Coiled coil</keyword>
<dbReference type="PANTHER" id="PTHR11787">
    <property type="entry name" value="RAB GDP-DISSOCIATION INHIBITOR"/>
    <property type="match status" value="1"/>
</dbReference>
<dbReference type="GO" id="GO:0007264">
    <property type="term" value="P:small GTPase-mediated signal transduction"/>
    <property type="evidence" value="ECO:0007669"/>
    <property type="project" value="UniProtKB-UniRule"/>
</dbReference>
<dbReference type="OMA" id="LMKFLTA"/>
<dbReference type="HOGENOM" id="CLU_021695_3_1_1"/>
<dbReference type="Pfam" id="PF00996">
    <property type="entry name" value="GDI"/>
    <property type="match status" value="1"/>
</dbReference>
<evidence type="ECO:0000256" key="1">
    <source>
        <dbReference type="ARBA" id="ARBA00005593"/>
    </source>
</evidence>
<organism evidence="4 5">
    <name type="scientific">Trichophyton interdigitale (strain MR816)</name>
    <dbReference type="NCBI Taxonomy" id="1215338"/>
    <lineage>
        <taxon>Eukaryota</taxon>
        <taxon>Fungi</taxon>
        <taxon>Dikarya</taxon>
        <taxon>Ascomycota</taxon>
        <taxon>Pezizomycotina</taxon>
        <taxon>Eurotiomycetes</taxon>
        <taxon>Eurotiomycetidae</taxon>
        <taxon>Onygenales</taxon>
        <taxon>Arthrodermataceae</taxon>
        <taxon>Trichophyton</taxon>
    </lineage>
</organism>
<evidence type="ECO:0000256" key="2">
    <source>
        <dbReference type="PIRNR" id="PIRNR037514"/>
    </source>
</evidence>
<dbReference type="InterPro" id="IPR017230">
    <property type="entry name" value="Mrs6"/>
</dbReference>
<dbReference type="GO" id="GO:0005092">
    <property type="term" value="F:GDP-dissociation inhibitor activity"/>
    <property type="evidence" value="ECO:0007669"/>
    <property type="project" value="UniProtKB-UniRule"/>
</dbReference>